<dbReference type="PANTHER" id="PTHR20982:SF3">
    <property type="entry name" value="MITOCHONDRIAL RIBOSOME RECYCLING FACTOR PSEUDO 1"/>
    <property type="match status" value="1"/>
</dbReference>
<accession>A0A7V8NXI1</accession>
<dbReference type="Gene3D" id="1.10.132.20">
    <property type="entry name" value="Ribosome-recycling factor"/>
    <property type="match status" value="1"/>
</dbReference>
<feature type="coiled-coil region" evidence="7">
    <location>
        <begin position="126"/>
        <end position="164"/>
    </location>
</feature>
<dbReference type="HAMAP" id="MF_00040">
    <property type="entry name" value="RRF"/>
    <property type="match status" value="1"/>
</dbReference>
<dbReference type="AlphaFoldDB" id="A0A7V8NXI1"/>
<dbReference type="GO" id="GO:0005737">
    <property type="term" value="C:cytoplasm"/>
    <property type="evidence" value="ECO:0007669"/>
    <property type="project" value="UniProtKB-SubCell"/>
</dbReference>
<dbReference type="GO" id="GO:0043023">
    <property type="term" value="F:ribosomal large subunit binding"/>
    <property type="evidence" value="ECO:0007669"/>
    <property type="project" value="TreeGrafter"/>
</dbReference>
<evidence type="ECO:0000256" key="6">
    <source>
        <dbReference type="HAMAP-Rule" id="MF_00040"/>
    </source>
</evidence>
<dbReference type="Proteomes" id="UP000567293">
    <property type="component" value="Unassembled WGS sequence"/>
</dbReference>
<evidence type="ECO:0000259" key="8">
    <source>
        <dbReference type="Pfam" id="PF01765"/>
    </source>
</evidence>
<comment type="function">
    <text evidence="5 6">Responsible for the release of ribosomes from messenger RNA at the termination of protein biosynthesis. May increase the efficiency of translation by recycling ribosomes from one round of translation to another.</text>
</comment>
<dbReference type="SUPFAM" id="SSF55194">
    <property type="entry name" value="Ribosome recycling factor, RRF"/>
    <property type="match status" value="1"/>
</dbReference>
<evidence type="ECO:0000313" key="10">
    <source>
        <dbReference type="Proteomes" id="UP000567293"/>
    </source>
</evidence>
<organism evidence="9 10">
    <name type="scientific">Candidatus Acidiferrum panamense</name>
    <dbReference type="NCBI Taxonomy" id="2741543"/>
    <lineage>
        <taxon>Bacteria</taxon>
        <taxon>Pseudomonadati</taxon>
        <taxon>Acidobacteriota</taxon>
        <taxon>Terriglobia</taxon>
        <taxon>Candidatus Acidiferrales</taxon>
        <taxon>Candidatus Acidiferrum</taxon>
    </lineage>
</organism>
<evidence type="ECO:0000256" key="1">
    <source>
        <dbReference type="ARBA" id="ARBA00004496"/>
    </source>
</evidence>
<proteinExistence type="inferred from homology"/>
<evidence type="ECO:0000256" key="2">
    <source>
        <dbReference type="ARBA" id="ARBA00005912"/>
    </source>
</evidence>
<dbReference type="InterPro" id="IPR036191">
    <property type="entry name" value="RRF_sf"/>
</dbReference>
<feature type="domain" description="Ribosome recycling factor" evidence="8">
    <location>
        <begin position="25"/>
        <end position="188"/>
    </location>
</feature>
<dbReference type="InterPro" id="IPR002661">
    <property type="entry name" value="Ribosome_recyc_fac"/>
</dbReference>
<dbReference type="NCBIfam" id="TIGR00496">
    <property type="entry name" value="frr"/>
    <property type="match status" value="1"/>
</dbReference>
<keyword evidence="7" id="KW-0175">Coiled coil</keyword>
<evidence type="ECO:0000256" key="3">
    <source>
        <dbReference type="ARBA" id="ARBA00022490"/>
    </source>
</evidence>
<evidence type="ECO:0000256" key="7">
    <source>
        <dbReference type="SAM" id="Coils"/>
    </source>
</evidence>
<reference evidence="9" key="1">
    <citation type="submission" date="2020-06" db="EMBL/GenBank/DDBJ databases">
        <title>Legume-microbial interactions unlock mineral nutrients during tropical forest succession.</title>
        <authorList>
            <person name="Epihov D.Z."/>
        </authorList>
    </citation>
    <scope>NUCLEOTIDE SEQUENCE [LARGE SCALE GENOMIC DNA]</scope>
    <source>
        <strain evidence="9">Pan2503</strain>
    </source>
</reference>
<gene>
    <name evidence="6 9" type="primary">frr</name>
    <name evidence="9" type="ORF">HRJ53_30315</name>
</gene>
<dbReference type="GO" id="GO:0006415">
    <property type="term" value="P:translational termination"/>
    <property type="evidence" value="ECO:0007669"/>
    <property type="project" value="UniProtKB-UniRule"/>
</dbReference>
<dbReference type="Pfam" id="PF01765">
    <property type="entry name" value="RRF"/>
    <property type="match status" value="1"/>
</dbReference>
<comment type="subcellular location">
    <subcellularLocation>
        <location evidence="1 6">Cytoplasm</location>
    </subcellularLocation>
</comment>
<evidence type="ECO:0000256" key="5">
    <source>
        <dbReference type="ARBA" id="ARBA00025050"/>
    </source>
</evidence>
<keyword evidence="10" id="KW-1185">Reference proteome</keyword>
<dbReference type="InterPro" id="IPR023584">
    <property type="entry name" value="Ribosome_recyc_fac_dom"/>
</dbReference>
<comment type="caution">
    <text evidence="9">The sequence shown here is derived from an EMBL/GenBank/DDBJ whole genome shotgun (WGS) entry which is preliminary data.</text>
</comment>
<evidence type="ECO:0000313" key="9">
    <source>
        <dbReference type="EMBL" id="MBA0089307.1"/>
    </source>
</evidence>
<dbReference type="EMBL" id="JACDQQ010002925">
    <property type="protein sequence ID" value="MBA0089307.1"/>
    <property type="molecule type" value="Genomic_DNA"/>
</dbReference>
<name>A0A7V8NXI1_9BACT</name>
<dbReference type="FunFam" id="3.30.1360.40:FF:000001">
    <property type="entry name" value="Ribosome-recycling factor"/>
    <property type="match status" value="1"/>
</dbReference>
<protein>
    <recommendedName>
        <fullName evidence="6">Ribosome-recycling factor</fullName>
        <shortName evidence="6">RRF</shortName>
    </recommendedName>
    <alternativeName>
        <fullName evidence="6">Ribosome-releasing factor</fullName>
    </alternativeName>
</protein>
<dbReference type="PANTHER" id="PTHR20982">
    <property type="entry name" value="RIBOSOME RECYCLING FACTOR"/>
    <property type="match status" value="1"/>
</dbReference>
<dbReference type="FunFam" id="1.10.132.20:FF:000001">
    <property type="entry name" value="Ribosome-recycling factor"/>
    <property type="match status" value="1"/>
</dbReference>
<sequence length="191" mass="21601">MTTIATTKDAMAAARTRMEKAVEDFRKELATLRTGRANAAILDAIRVDYHGTPMPVNQLGTVTVPEATLLVIAPWDPSVVPLIDKAIRASDLGLNPTNDGKVVRVPMPAPTEERRKELVKHLHKILENHRTAVRNIRRDIKEAIDKLEKEKKISQDEQKRALEEMEKFTHTETKKIEDLSAAKEKEILEIR</sequence>
<dbReference type="Gene3D" id="3.30.1360.40">
    <property type="match status" value="1"/>
</dbReference>
<keyword evidence="3 6" id="KW-0963">Cytoplasm</keyword>
<keyword evidence="4 6" id="KW-0648">Protein biosynthesis</keyword>
<evidence type="ECO:0000256" key="4">
    <source>
        <dbReference type="ARBA" id="ARBA00022917"/>
    </source>
</evidence>
<comment type="similarity">
    <text evidence="2 6">Belongs to the RRF family.</text>
</comment>
<dbReference type="CDD" id="cd00520">
    <property type="entry name" value="RRF"/>
    <property type="match status" value="1"/>
</dbReference>